<sequence>MVAAGATPKQFGLRVRSHSVLTVTSRSKMRNARPMHLTFSGDLLQTIVFQPRRQDMDANYAAGEMLLQAMGPHHHGGLIHGQLLFDPSVQRR</sequence>
<organism evidence="1 2">
    <name type="scientific">Rhodobacter capsulatus</name>
    <name type="common">Rhodopseudomonas capsulata</name>
    <dbReference type="NCBI Taxonomy" id="1061"/>
    <lineage>
        <taxon>Bacteria</taxon>
        <taxon>Pseudomonadati</taxon>
        <taxon>Pseudomonadota</taxon>
        <taxon>Alphaproteobacteria</taxon>
        <taxon>Rhodobacterales</taxon>
        <taxon>Rhodobacter group</taxon>
        <taxon>Rhodobacter</taxon>
    </lineage>
</organism>
<name>A0A1G7N9S9_RHOCA</name>
<reference evidence="1 2" key="1">
    <citation type="submission" date="2016-10" db="EMBL/GenBank/DDBJ databases">
        <authorList>
            <person name="de Groot N.N."/>
        </authorList>
    </citation>
    <scope>NUCLEOTIDE SEQUENCE [LARGE SCALE GENOMIC DNA]</scope>
    <source>
        <strain evidence="2">DSM 938 / 37b4</strain>
    </source>
</reference>
<proteinExistence type="predicted"/>
<protein>
    <submittedName>
        <fullName evidence="1">Uncharacterized protein</fullName>
    </submittedName>
</protein>
<evidence type="ECO:0000313" key="2">
    <source>
        <dbReference type="Proteomes" id="UP000183812"/>
    </source>
</evidence>
<dbReference type="Proteomes" id="UP000183812">
    <property type="component" value="Unassembled WGS sequence"/>
</dbReference>
<evidence type="ECO:0000313" key="1">
    <source>
        <dbReference type="EMBL" id="SDF70691.1"/>
    </source>
</evidence>
<gene>
    <name evidence="1" type="ORF">SAMN04244550_02702</name>
</gene>
<accession>A0A1G7N9S9</accession>
<dbReference type="EMBL" id="FNAY01000015">
    <property type="protein sequence ID" value="SDF70691.1"/>
    <property type="molecule type" value="Genomic_DNA"/>
</dbReference>
<dbReference type="AlphaFoldDB" id="A0A1G7N9S9"/>